<evidence type="ECO:0000256" key="1">
    <source>
        <dbReference type="SAM" id="SignalP"/>
    </source>
</evidence>
<name>A0A1N7JZQ8_9BACT</name>
<evidence type="ECO:0000313" key="3">
    <source>
        <dbReference type="Proteomes" id="UP000186026"/>
    </source>
</evidence>
<dbReference type="RefSeq" id="WP_076497919.1">
    <property type="nucleotide sequence ID" value="NZ_FTOP01000001.1"/>
</dbReference>
<gene>
    <name evidence="2" type="ORF">SAMN05421761_101341</name>
</gene>
<sequence>MLKKLKFILTSILLLTSFVLLNTETVMADCNPGHYSTGNQSYGGPNGRWELVCDEAHAAICCISHPSEEEEEETLN</sequence>
<proteinExistence type="predicted"/>
<dbReference type="EMBL" id="FTOP01000001">
    <property type="protein sequence ID" value="SIS54684.1"/>
    <property type="molecule type" value="Genomic_DNA"/>
</dbReference>
<dbReference type="Proteomes" id="UP000186026">
    <property type="component" value="Unassembled WGS sequence"/>
</dbReference>
<organism evidence="2 3">
    <name type="scientific">Belliella pelovolcani</name>
    <dbReference type="NCBI Taxonomy" id="529505"/>
    <lineage>
        <taxon>Bacteria</taxon>
        <taxon>Pseudomonadati</taxon>
        <taxon>Bacteroidota</taxon>
        <taxon>Cytophagia</taxon>
        <taxon>Cytophagales</taxon>
        <taxon>Cyclobacteriaceae</taxon>
        <taxon>Belliella</taxon>
    </lineage>
</organism>
<feature type="chain" id="PRO_5012862570" description="Secreted protein" evidence="1">
    <location>
        <begin position="29"/>
        <end position="76"/>
    </location>
</feature>
<evidence type="ECO:0000313" key="2">
    <source>
        <dbReference type="EMBL" id="SIS54684.1"/>
    </source>
</evidence>
<feature type="signal peptide" evidence="1">
    <location>
        <begin position="1"/>
        <end position="28"/>
    </location>
</feature>
<dbReference type="OrthoDB" id="840049at2"/>
<keyword evidence="3" id="KW-1185">Reference proteome</keyword>
<accession>A0A1N7JZQ8</accession>
<reference evidence="3" key="1">
    <citation type="submission" date="2017-01" db="EMBL/GenBank/DDBJ databases">
        <authorList>
            <person name="Varghese N."/>
            <person name="Submissions S."/>
        </authorList>
    </citation>
    <scope>NUCLEOTIDE SEQUENCE [LARGE SCALE GENOMIC DNA]</scope>
    <source>
        <strain evidence="3">DSM 46698</strain>
    </source>
</reference>
<evidence type="ECO:0008006" key="4">
    <source>
        <dbReference type="Google" id="ProtNLM"/>
    </source>
</evidence>
<dbReference type="STRING" id="529505.SAMN05421761_101341"/>
<keyword evidence="1" id="KW-0732">Signal</keyword>
<protein>
    <recommendedName>
        <fullName evidence="4">Secreted protein</fullName>
    </recommendedName>
</protein>
<dbReference type="AlphaFoldDB" id="A0A1N7JZQ8"/>